<proteinExistence type="predicted"/>
<gene>
    <name evidence="2" type="ORF">GCM10010439_39640</name>
</gene>
<sequence length="465" mass="50767">MWDAYARGALVDLTDEPDDLVSASVIARLLLGGNEVEKGFVPAVRLRGARIAGRLDVAGGDVECELLLERCALEEAPRFGNARTRQLRFADCVMPGFDGGGLRADGYVSLSGSVIDGQVKLVRAQLLGGFRMNGTKITAQDDRYAFFAGALLVEAGMFARHAEITGGMRMTGSRLTGGLFMEGARLVNPGRIAMDGQNIAVADAMECGQGFHAEGTVKLRGARIDGTLSFDRAGSMRAPGRVALQLSHATVSELILTPSEPIEGVVSMSYARFGVILDNPDFWPEQLRLTGATYESLRGGGVTRRADWVSRDPEGFRPQPYEQLAAWYLKDGNEHLARRTQLLKMRRRRRTLPWPSRTWGALLDYTVGYGYRPWLAFAWLAAIVVLGTVVFGEVQPRPLKEPAERPDFNALAYVVDLLIPIGAFGQREAWDAVGWTQWLAYGIIASGWILATALIAGVARVLRPN</sequence>
<evidence type="ECO:0000256" key="1">
    <source>
        <dbReference type="SAM" id="Phobius"/>
    </source>
</evidence>
<keyword evidence="1" id="KW-0472">Membrane</keyword>
<organism evidence="2 3">
    <name type="scientific">Actinocorallia aurantiaca</name>
    <dbReference type="NCBI Taxonomy" id="46204"/>
    <lineage>
        <taxon>Bacteria</taxon>
        <taxon>Bacillati</taxon>
        <taxon>Actinomycetota</taxon>
        <taxon>Actinomycetes</taxon>
        <taxon>Streptosporangiales</taxon>
        <taxon>Thermomonosporaceae</taxon>
        <taxon>Actinocorallia</taxon>
    </lineage>
</organism>
<comment type="caution">
    <text evidence="2">The sequence shown here is derived from an EMBL/GenBank/DDBJ whole genome shotgun (WGS) entry which is preliminary data.</text>
</comment>
<reference evidence="3" key="1">
    <citation type="journal article" date="2019" name="Int. J. Syst. Evol. Microbiol.">
        <title>The Global Catalogue of Microorganisms (GCM) 10K type strain sequencing project: providing services to taxonomists for standard genome sequencing and annotation.</title>
        <authorList>
            <consortium name="The Broad Institute Genomics Platform"/>
            <consortium name="The Broad Institute Genome Sequencing Center for Infectious Disease"/>
            <person name="Wu L."/>
            <person name="Ma J."/>
        </authorList>
    </citation>
    <scope>NUCLEOTIDE SEQUENCE [LARGE SCALE GENOMIC DNA]</scope>
    <source>
        <strain evidence="3">JCM 8201</strain>
    </source>
</reference>
<dbReference type="RefSeq" id="WP_344452016.1">
    <property type="nucleotide sequence ID" value="NZ_BAAATZ010000015.1"/>
</dbReference>
<feature type="transmembrane region" description="Helical" evidence="1">
    <location>
        <begin position="438"/>
        <end position="462"/>
    </location>
</feature>
<keyword evidence="1" id="KW-1133">Transmembrane helix</keyword>
<evidence type="ECO:0000313" key="2">
    <source>
        <dbReference type="EMBL" id="GAA2729346.1"/>
    </source>
</evidence>
<name>A0ABP6GQS0_9ACTN</name>
<evidence type="ECO:0000313" key="3">
    <source>
        <dbReference type="Proteomes" id="UP001501842"/>
    </source>
</evidence>
<accession>A0ABP6GQS0</accession>
<dbReference type="Proteomes" id="UP001501842">
    <property type="component" value="Unassembled WGS sequence"/>
</dbReference>
<keyword evidence="1" id="KW-0812">Transmembrane</keyword>
<dbReference type="EMBL" id="BAAATZ010000015">
    <property type="protein sequence ID" value="GAA2729346.1"/>
    <property type="molecule type" value="Genomic_DNA"/>
</dbReference>
<feature type="transmembrane region" description="Helical" evidence="1">
    <location>
        <begin position="406"/>
        <end position="426"/>
    </location>
</feature>
<keyword evidence="3" id="KW-1185">Reference proteome</keyword>
<protein>
    <submittedName>
        <fullName evidence="2">Oxidoreductase</fullName>
    </submittedName>
</protein>
<feature type="transmembrane region" description="Helical" evidence="1">
    <location>
        <begin position="374"/>
        <end position="394"/>
    </location>
</feature>